<evidence type="ECO:0000313" key="6">
    <source>
        <dbReference type="EnsemblMetazoa" id="HelroP104538"/>
    </source>
</evidence>
<dbReference type="EMBL" id="KB097792">
    <property type="protein sequence ID" value="ESN89890.1"/>
    <property type="molecule type" value="Genomic_DNA"/>
</dbReference>
<reference evidence="5 7" key="2">
    <citation type="journal article" date="2013" name="Nature">
        <title>Insights into bilaterian evolution from three spiralian genomes.</title>
        <authorList>
            <person name="Simakov O."/>
            <person name="Marletaz F."/>
            <person name="Cho S.J."/>
            <person name="Edsinger-Gonzales E."/>
            <person name="Havlak P."/>
            <person name="Hellsten U."/>
            <person name="Kuo D.H."/>
            <person name="Larsson T."/>
            <person name="Lv J."/>
            <person name="Arendt D."/>
            <person name="Savage R."/>
            <person name="Osoegawa K."/>
            <person name="de Jong P."/>
            <person name="Grimwood J."/>
            <person name="Chapman J.A."/>
            <person name="Shapiro H."/>
            <person name="Aerts A."/>
            <person name="Otillar R.P."/>
            <person name="Terry A.Y."/>
            <person name="Boore J.L."/>
            <person name="Grigoriev I.V."/>
            <person name="Lindberg D.R."/>
            <person name="Seaver E.C."/>
            <person name="Weisblat D.A."/>
            <person name="Putnam N.H."/>
            <person name="Rokhsar D.S."/>
        </authorList>
    </citation>
    <scope>NUCLEOTIDE SEQUENCE</scope>
</reference>
<evidence type="ECO:0000313" key="5">
    <source>
        <dbReference type="EMBL" id="ESN89890.1"/>
    </source>
</evidence>
<dbReference type="GO" id="GO:0060271">
    <property type="term" value="P:cilium assembly"/>
    <property type="evidence" value="ECO:0000318"/>
    <property type="project" value="GO_Central"/>
</dbReference>
<reference evidence="6" key="3">
    <citation type="submission" date="2015-06" db="UniProtKB">
        <authorList>
            <consortium name="EnsemblMetazoa"/>
        </authorList>
    </citation>
    <scope>IDENTIFICATION</scope>
</reference>
<keyword evidence="4" id="KW-0175">Coiled coil</keyword>
<dbReference type="PANTHER" id="PTHR19960">
    <property type="entry name" value="TEKTIN"/>
    <property type="match status" value="1"/>
</dbReference>
<evidence type="ECO:0000313" key="7">
    <source>
        <dbReference type="Proteomes" id="UP000015101"/>
    </source>
</evidence>
<accession>T1EDM3</accession>
<dbReference type="GO" id="GO:0015630">
    <property type="term" value="C:microtubule cytoskeleton"/>
    <property type="evidence" value="ECO:0000318"/>
    <property type="project" value="GO_Central"/>
</dbReference>
<dbReference type="OrthoDB" id="440745at2759"/>
<dbReference type="GeneID" id="20194675"/>
<dbReference type="eggNOG" id="KOG2685">
    <property type="taxonomic scope" value="Eukaryota"/>
</dbReference>
<dbReference type="Pfam" id="PF03148">
    <property type="entry name" value="Tektin"/>
    <property type="match status" value="1"/>
</dbReference>
<dbReference type="RefSeq" id="XP_009031973.1">
    <property type="nucleotide sequence ID" value="XM_009033725.1"/>
</dbReference>
<keyword evidence="3" id="KW-0966">Cell projection</keyword>
<evidence type="ECO:0000256" key="2">
    <source>
        <dbReference type="ARBA" id="ARBA00022490"/>
    </source>
</evidence>
<dbReference type="OMA" id="FDHRGKM"/>
<keyword evidence="3" id="KW-0282">Flagellum</keyword>
<dbReference type="STRING" id="6412.T1EDM3"/>
<keyword evidence="7" id="KW-1185">Reference proteome</keyword>
<comment type="subcellular location">
    <subcellularLocation>
        <location evidence="3">Cytoplasm</location>
        <location evidence="3">Cytoskeleton</location>
        <location evidence="3">Cilium axoneme</location>
    </subcellularLocation>
</comment>
<dbReference type="PANTHER" id="PTHR19960:SF7">
    <property type="entry name" value="TEKTIN"/>
    <property type="match status" value="1"/>
</dbReference>
<protein>
    <recommendedName>
        <fullName evidence="3">Tektin</fullName>
    </recommendedName>
</protein>
<dbReference type="EnsemblMetazoa" id="HelroT104538">
    <property type="protein sequence ID" value="HelroP104538"/>
    <property type="gene ID" value="HelroG104538"/>
</dbReference>
<dbReference type="FunCoup" id="T1EDM3">
    <property type="interactions" value="55"/>
</dbReference>
<dbReference type="InParanoid" id="T1EDM3"/>
<dbReference type="GO" id="GO:0060294">
    <property type="term" value="P:cilium movement involved in cell motility"/>
    <property type="evidence" value="ECO:0000318"/>
    <property type="project" value="GO_Central"/>
</dbReference>
<evidence type="ECO:0000256" key="1">
    <source>
        <dbReference type="ARBA" id="ARBA00007209"/>
    </source>
</evidence>
<dbReference type="AlphaFoldDB" id="T1EDM3"/>
<organism evidence="6 7">
    <name type="scientific">Helobdella robusta</name>
    <name type="common">Californian leech</name>
    <dbReference type="NCBI Taxonomy" id="6412"/>
    <lineage>
        <taxon>Eukaryota</taxon>
        <taxon>Metazoa</taxon>
        <taxon>Spiralia</taxon>
        <taxon>Lophotrochozoa</taxon>
        <taxon>Annelida</taxon>
        <taxon>Clitellata</taxon>
        <taxon>Hirudinea</taxon>
        <taxon>Rhynchobdellida</taxon>
        <taxon>Glossiphoniidae</taxon>
        <taxon>Helobdella</taxon>
    </lineage>
</organism>
<keyword evidence="3" id="KW-0969">Cilium</keyword>
<dbReference type="CTD" id="20194675"/>
<sequence length="428" mass="49804">MATQLKSAPRFSTTDWFINNYNVSLGAEKERANASEVKQEARYLRNETNNRTKWDQMDNNTRLADRVDDVRRWRDILDITLSNVEKEIVDLTTSKDELERALEDKNTPTEVNVENLVLRDARRGIDLVLDEADDELNKEKRVIEESKQLLQRQVDASFEIICALQEARQKLLADIQDKNVAIDVDIEQYNLTEDSSMISFKPDPLRVPKGSVTLKEWEDHCRESRHRAEVALANAKMQREANVHAIQQTDNDLAAQLEATHFMLRKRIHEMEQALDELNWQKQQTEEEMKELEEDLKKQEAAIRATINPAKLAQTRMENRTFRPNMEKCLDSPFYGLSDEVRQIDSTKKALQEKFYQTQHAWNALEERLHNINKEIQSKTQALKLDKQCLNSRAKLKTKNAKINEGTCHLKNMDLTGLNLGKPRVMSY</sequence>
<dbReference type="PRINTS" id="PR00511">
    <property type="entry name" value="TEKTIN"/>
</dbReference>
<reference evidence="7" key="1">
    <citation type="submission" date="2012-12" db="EMBL/GenBank/DDBJ databases">
        <authorList>
            <person name="Hellsten U."/>
            <person name="Grimwood J."/>
            <person name="Chapman J.A."/>
            <person name="Shapiro H."/>
            <person name="Aerts A."/>
            <person name="Otillar R.P."/>
            <person name="Terry A.Y."/>
            <person name="Boore J.L."/>
            <person name="Simakov O."/>
            <person name="Marletaz F."/>
            <person name="Cho S.-J."/>
            <person name="Edsinger-Gonzales E."/>
            <person name="Havlak P."/>
            <person name="Kuo D.-H."/>
            <person name="Larsson T."/>
            <person name="Lv J."/>
            <person name="Arendt D."/>
            <person name="Savage R."/>
            <person name="Osoegawa K."/>
            <person name="de Jong P."/>
            <person name="Lindberg D.R."/>
            <person name="Seaver E.C."/>
            <person name="Weisblat D.A."/>
            <person name="Putnam N.H."/>
            <person name="Grigoriev I.V."/>
            <person name="Rokhsar D.S."/>
        </authorList>
    </citation>
    <scope>NUCLEOTIDE SEQUENCE</scope>
</reference>
<dbReference type="Gene3D" id="1.10.287.1490">
    <property type="match status" value="1"/>
</dbReference>
<evidence type="ECO:0000256" key="4">
    <source>
        <dbReference type="SAM" id="Coils"/>
    </source>
</evidence>
<dbReference type="KEGG" id="hro:HELRODRAFT_104538"/>
<feature type="coiled-coil region" evidence="4">
    <location>
        <begin position="268"/>
        <end position="302"/>
    </location>
</feature>
<proteinExistence type="inferred from homology"/>
<evidence type="ECO:0000256" key="3">
    <source>
        <dbReference type="RuleBase" id="RU367040"/>
    </source>
</evidence>
<comment type="similarity">
    <text evidence="1 3">Belongs to the tektin family.</text>
</comment>
<name>T1EDM3_HELRO</name>
<gene>
    <name evidence="6" type="primary">20194675</name>
    <name evidence="5" type="ORF">HELRODRAFT_104538</name>
</gene>
<dbReference type="InterPro" id="IPR000435">
    <property type="entry name" value="Tektins"/>
</dbReference>
<dbReference type="HOGENOM" id="CLU_033588_0_0_1"/>
<dbReference type="EMBL" id="AMQM01008525">
    <property type="status" value="NOT_ANNOTATED_CDS"/>
    <property type="molecule type" value="Genomic_DNA"/>
</dbReference>
<keyword evidence="2" id="KW-0963">Cytoplasm</keyword>
<dbReference type="GO" id="GO:0005930">
    <property type="term" value="C:axoneme"/>
    <property type="evidence" value="ECO:0007669"/>
    <property type="project" value="UniProtKB-SubCell"/>
</dbReference>
<dbReference type="Proteomes" id="UP000015101">
    <property type="component" value="Unassembled WGS sequence"/>
</dbReference>
<dbReference type="InterPro" id="IPR048256">
    <property type="entry name" value="Tektin-like"/>
</dbReference>